<feature type="region of interest" description="Disordered" evidence="1">
    <location>
        <begin position="106"/>
        <end position="126"/>
    </location>
</feature>
<dbReference type="PANTHER" id="PTHR33052">
    <property type="entry name" value="DUF4228 DOMAIN PROTEIN-RELATED"/>
    <property type="match status" value="1"/>
</dbReference>
<feature type="compositionally biased region" description="Basic and acidic residues" evidence="1">
    <location>
        <begin position="114"/>
        <end position="123"/>
    </location>
</feature>
<dbReference type="AlphaFoldDB" id="A0A2Z7B106"/>
<dbReference type="Pfam" id="PF14009">
    <property type="entry name" value="PADRE"/>
    <property type="match status" value="1"/>
</dbReference>
<evidence type="ECO:0000313" key="2">
    <source>
        <dbReference type="EMBL" id="KZV25197.1"/>
    </source>
</evidence>
<dbReference type="InterPro" id="IPR025322">
    <property type="entry name" value="PADRE_dom"/>
</dbReference>
<gene>
    <name evidence="2" type="ORF">F511_21915</name>
</gene>
<protein>
    <submittedName>
        <fullName evidence="2">Uncharacterized protein</fullName>
    </submittedName>
</protein>
<name>A0A2Z7B106_9LAMI</name>
<reference evidence="2 3" key="1">
    <citation type="journal article" date="2015" name="Proc. Natl. Acad. Sci. U.S.A.">
        <title>The resurrection genome of Boea hygrometrica: A blueprint for survival of dehydration.</title>
        <authorList>
            <person name="Xiao L."/>
            <person name="Yang G."/>
            <person name="Zhang L."/>
            <person name="Yang X."/>
            <person name="Zhao S."/>
            <person name="Ji Z."/>
            <person name="Zhou Q."/>
            <person name="Hu M."/>
            <person name="Wang Y."/>
            <person name="Chen M."/>
            <person name="Xu Y."/>
            <person name="Jin H."/>
            <person name="Xiao X."/>
            <person name="Hu G."/>
            <person name="Bao F."/>
            <person name="Hu Y."/>
            <person name="Wan P."/>
            <person name="Li L."/>
            <person name="Deng X."/>
            <person name="Kuang T."/>
            <person name="Xiang C."/>
            <person name="Zhu J.K."/>
            <person name="Oliver M.J."/>
            <person name="He Y."/>
        </authorList>
    </citation>
    <scope>NUCLEOTIDE SEQUENCE [LARGE SCALE GENOMIC DNA]</scope>
    <source>
        <strain evidence="3">cv. XS01</strain>
    </source>
</reference>
<evidence type="ECO:0000256" key="1">
    <source>
        <dbReference type="SAM" id="MobiDB-lite"/>
    </source>
</evidence>
<keyword evidence="3" id="KW-1185">Reference proteome</keyword>
<evidence type="ECO:0000313" key="3">
    <source>
        <dbReference type="Proteomes" id="UP000250235"/>
    </source>
</evidence>
<sequence>MCSCLRMSLVLENESKKQKSKEETLSFSESFLSKHTVVRIIHAGGRVEMYQNPIPASKLTQRYPGMCVAEPQVFKRPHESILSGNDMLLPGNKYFIVRSSTVEKLKRRHSKNTARRDPAKLSGDESDDFSVETVTCASDFSISNDNHTANLVAKKAVKEKKRQQFVPPIQRPKLWKEPEWEPGLASIQELSQ</sequence>
<organism evidence="2 3">
    <name type="scientific">Dorcoceras hygrometricum</name>
    <dbReference type="NCBI Taxonomy" id="472368"/>
    <lineage>
        <taxon>Eukaryota</taxon>
        <taxon>Viridiplantae</taxon>
        <taxon>Streptophyta</taxon>
        <taxon>Embryophyta</taxon>
        <taxon>Tracheophyta</taxon>
        <taxon>Spermatophyta</taxon>
        <taxon>Magnoliopsida</taxon>
        <taxon>eudicotyledons</taxon>
        <taxon>Gunneridae</taxon>
        <taxon>Pentapetalae</taxon>
        <taxon>asterids</taxon>
        <taxon>lamiids</taxon>
        <taxon>Lamiales</taxon>
        <taxon>Gesneriaceae</taxon>
        <taxon>Didymocarpoideae</taxon>
        <taxon>Trichosporeae</taxon>
        <taxon>Loxocarpinae</taxon>
        <taxon>Dorcoceras</taxon>
    </lineage>
</organism>
<dbReference type="OrthoDB" id="1923394at2759"/>
<feature type="region of interest" description="Disordered" evidence="1">
    <location>
        <begin position="160"/>
        <end position="180"/>
    </location>
</feature>
<dbReference type="EMBL" id="KV011938">
    <property type="protein sequence ID" value="KZV25197.1"/>
    <property type="molecule type" value="Genomic_DNA"/>
</dbReference>
<accession>A0A2Z7B106</accession>
<dbReference type="Proteomes" id="UP000250235">
    <property type="component" value="Unassembled WGS sequence"/>
</dbReference>
<proteinExistence type="predicted"/>